<dbReference type="InterPro" id="IPR000812">
    <property type="entry name" value="TFIIB"/>
</dbReference>
<evidence type="ECO:0000313" key="13">
    <source>
        <dbReference type="EMBL" id="CAF1084102.1"/>
    </source>
</evidence>
<dbReference type="InterPro" id="IPR036915">
    <property type="entry name" value="Cyclin-like_sf"/>
</dbReference>
<keyword evidence="4" id="KW-0863">Zinc-finger</keyword>
<dbReference type="InterPro" id="IPR013763">
    <property type="entry name" value="Cyclin-like_dom"/>
</dbReference>
<evidence type="ECO:0000256" key="3">
    <source>
        <dbReference type="ARBA" id="ARBA00022723"/>
    </source>
</evidence>
<feature type="domain" description="Cyclin-like" evidence="12">
    <location>
        <begin position="183"/>
        <end position="267"/>
    </location>
</feature>
<dbReference type="GO" id="GO:0001006">
    <property type="term" value="F:RNA polymerase III type 3 promoter sequence-specific DNA binding"/>
    <property type="evidence" value="ECO:0007669"/>
    <property type="project" value="TreeGrafter"/>
</dbReference>
<dbReference type="EMBL" id="CAJNOJ010000091">
    <property type="protein sequence ID" value="CAF1084102.1"/>
    <property type="molecule type" value="Genomic_DNA"/>
</dbReference>
<dbReference type="GO" id="GO:0000995">
    <property type="term" value="F:RNA polymerase III general transcription initiation factor activity"/>
    <property type="evidence" value="ECO:0007669"/>
    <property type="project" value="TreeGrafter"/>
</dbReference>
<evidence type="ECO:0000256" key="10">
    <source>
        <dbReference type="ARBA" id="ARBA00031009"/>
    </source>
</evidence>
<dbReference type="Pfam" id="PF00382">
    <property type="entry name" value="TFIIB"/>
    <property type="match status" value="2"/>
</dbReference>
<gene>
    <name evidence="13" type="ORF">EDS130_LOCUS19127</name>
</gene>
<keyword evidence="9" id="KW-0539">Nucleus</keyword>
<comment type="similarity">
    <text evidence="2">Belongs to the TFIIB family.</text>
</comment>
<dbReference type="PANTHER" id="PTHR11618:SF4">
    <property type="entry name" value="TRANSCRIPTION FACTOR IIIB 90 KDA SUBUNIT"/>
    <property type="match status" value="1"/>
</dbReference>
<dbReference type="CDD" id="cd20553">
    <property type="entry name" value="CYCLIN_TFIIIB90_rpt1"/>
    <property type="match status" value="1"/>
</dbReference>
<comment type="caution">
    <text evidence="13">The sequence shown here is derived from an EMBL/GenBank/DDBJ whole genome shotgun (WGS) entry which is preliminary data.</text>
</comment>
<dbReference type="SMART" id="SM00385">
    <property type="entry name" value="CYCLIN"/>
    <property type="match status" value="2"/>
</dbReference>
<comment type="subcellular location">
    <subcellularLocation>
        <location evidence="1">Nucleus</location>
    </subcellularLocation>
</comment>
<dbReference type="InterPro" id="IPR011665">
    <property type="entry name" value="BRF1_TBP-bd_dom"/>
</dbReference>
<evidence type="ECO:0000256" key="2">
    <source>
        <dbReference type="ARBA" id="ARBA00010857"/>
    </source>
</evidence>
<dbReference type="GO" id="GO:0000126">
    <property type="term" value="C:transcription factor TFIIIB complex"/>
    <property type="evidence" value="ECO:0007669"/>
    <property type="project" value="TreeGrafter"/>
</dbReference>
<evidence type="ECO:0000256" key="9">
    <source>
        <dbReference type="ARBA" id="ARBA00023242"/>
    </source>
</evidence>
<evidence type="ECO:0000256" key="4">
    <source>
        <dbReference type="ARBA" id="ARBA00022771"/>
    </source>
</evidence>
<proteinExistence type="inferred from homology"/>
<dbReference type="SUPFAM" id="SSF47954">
    <property type="entry name" value="Cyclin-like"/>
    <property type="match status" value="2"/>
</dbReference>
<keyword evidence="5" id="KW-0862">Zinc</keyword>
<evidence type="ECO:0000256" key="5">
    <source>
        <dbReference type="ARBA" id="ARBA00022833"/>
    </source>
</evidence>
<evidence type="ECO:0000259" key="12">
    <source>
        <dbReference type="SMART" id="SM00385"/>
    </source>
</evidence>
<name>A0A814N191_ADIRI</name>
<feature type="region of interest" description="Disordered" evidence="11">
    <location>
        <begin position="546"/>
        <end position="582"/>
    </location>
</feature>
<dbReference type="Pfam" id="PF07741">
    <property type="entry name" value="BRF1"/>
    <property type="match status" value="1"/>
</dbReference>
<evidence type="ECO:0000256" key="7">
    <source>
        <dbReference type="ARBA" id="ARBA00023159"/>
    </source>
</evidence>
<evidence type="ECO:0000256" key="6">
    <source>
        <dbReference type="ARBA" id="ARBA00023015"/>
    </source>
</evidence>
<keyword evidence="7" id="KW-0010">Activator</keyword>
<evidence type="ECO:0000256" key="8">
    <source>
        <dbReference type="ARBA" id="ARBA00023163"/>
    </source>
</evidence>
<feature type="domain" description="Cyclin-like" evidence="12">
    <location>
        <begin position="89"/>
        <end position="170"/>
    </location>
</feature>
<dbReference type="Gene3D" id="1.20.5.650">
    <property type="entry name" value="Single helix bin"/>
    <property type="match status" value="1"/>
</dbReference>
<evidence type="ECO:0000313" key="14">
    <source>
        <dbReference type="Proteomes" id="UP000663852"/>
    </source>
</evidence>
<feature type="compositionally biased region" description="Basic and acidic residues" evidence="11">
    <location>
        <begin position="546"/>
        <end position="558"/>
    </location>
</feature>
<organism evidence="13 14">
    <name type="scientific">Adineta ricciae</name>
    <name type="common">Rotifer</name>
    <dbReference type="NCBI Taxonomy" id="249248"/>
    <lineage>
        <taxon>Eukaryota</taxon>
        <taxon>Metazoa</taxon>
        <taxon>Spiralia</taxon>
        <taxon>Gnathifera</taxon>
        <taxon>Rotifera</taxon>
        <taxon>Eurotatoria</taxon>
        <taxon>Bdelloidea</taxon>
        <taxon>Adinetida</taxon>
        <taxon>Adinetidae</taxon>
        <taxon>Adineta</taxon>
    </lineage>
</organism>
<dbReference type="Gene3D" id="1.10.472.10">
    <property type="entry name" value="Cyclin-like"/>
    <property type="match status" value="2"/>
</dbReference>
<feature type="region of interest" description="Disordered" evidence="11">
    <location>
        <begin position="369"/>
        <end position="388"/>
    </location>
</feature>
<dbReference type="GO" id="GO:0017025">
    <property type="term" value="F:TBP-class protein binding"/>
    <property type="evidence" value="ECO:0007669"/>
    <property type="project" value="InterPro"/>
</dbReference>
<dbReference type="FunFam" id="1.10.472.10:FF:000002">
    <property type="entry name" value="Transcription factor IIIB 90 kDa subunit"/>
    <property type="match status" value="1"/>
</dbReference>
<keyword evidence="6" id="KW-0805">Transcription regulation</keyword>
<dbReference type="PANTHER" id="PTHR11618">
    <property type="entry name" value="TRANSCRIPTION INITIATION FACTOR IIB-RELATED"/>
    <property type="match status" value="1"/>
</dbReference>
<dbReference type="GO" id="GO:0097550">
    <property type="term" value="C:transcription preinitiation complex"/>
    <property type="evidence" value="ECO:0007669"/>
    <property type="project" value="TreeGrafter"/>
</dbReference>
<dbReference type="AlphaFoldDB" id="A0A814N191"/>
<protein>
    <recommendedName>
        <fullName evidence="10">B-related factor 1</fullName>
    </recommendedName>
</protein>
<accession>A0A814N191</accession>
<keyword evidence="3" id="KW-0479">Metal-binding</keyword>
<keyword evidence="8" id="KW-0804">Transcription</keyword>
<evidence type="ECO:0000256" key="1">
    <source>
        <dbReference type="ARBA" id="ARBA00004123"/>
    </source>
</evidence>
<feature type="region of interest" description="Disordered" evidence="11">
    <location>
        <begin position="423"/>
        <end position="445"/>
    </location>
</feature>
<dbReference type="GO" id="GO:0005634">
    <property type="term" value="C:nucleus"/>
    <property type="evidence" value="ECO:0007669"/>
    <property type="project" value="UniProtKB-SubCell"/>
</dbReference>
<dbReference type="Proteomes" id="UP000663852">
    <property type="component" value="Unassembled WGS sequence"/>
</dbReference>
<dbReference type="InterPro" id="IPR013150">
    <property type="entry name" value="TFIIB_cyclin"/>
</dbReference>
<dbReference type="CDD" id="cd20554">
    <property type="entry name" value="CYCLIN_TFIIIB90_rpt2"/>
    <property type="match status" value="1"/>
</dbReference>
<reference evidence="13" key="1">
    <citation type="submission" date="2021-02" db="EMBL/GenBank/DDBJ databases">
        <authorList>
            <person name="Nowell W R."/>
        </authorList>
    </citation>
    <scope>NUCLEOTIDE SEQUENCE</scope>
</reference>
<dbReference type="FunFam" id="1.10.472.10:FF:000007">
    <property type="entry name" value="Transcription factor IIIB 90 kDa subunit"/>
    <property type="match status" value="1"/>
</dbReference>
<feature type="region of interest" description="Disordered" evidence="11">
    <location>
        <begin position="638"/>
        <end position="662"/>
    </location>
</feature>
<sequence length="662" mass="74473">MSSKACKCGGTEIDIDRARGVSVCKKCAEVIEDTCIVNEAELTETSGGGIQVVGQWVSNDDLRGSSGGGGMMGFNARESRQITLQKARRGIMDIAGSMRMNQHCVEAAFKIYKMALDRGLSRGNKASHLLSACLYIICRTEGTQHILLDFCDHVDADISILARIYLRLARELCINVPHTDPSLLIPRYAAKLDFGDRTNAVSNTALRIVQRMKRDWLNIGRRSSGLCGSALLFAARMHNFNRTIQQIVDVVKISKATIIRRLQEFEVTPTAQLNLQEFDTIELEEEQDPPAFSKAKRMTKLAQHEESFNIEQIERDILDTQQQIDEQLEKLHKPRGQLAKYAKYIDMEKNVLSNEEDELIQKVLTTKSNKRKNTVKSDDDDTESTADLLTTETDTLPIDENDMKWAANYIEEQQTQLILSLLNDGDNKSTNNHSEQNELDQEEEEEDYKCLRPSLEAMGIVPVKSSLNYSADNPQTSTSSSAIRQHHVVLDFPEWHPSVDLTNDELDLTGIDDNEIEEMILTRDETKLKLKSWLRENKDWFLEEKRRQRNKEAAEQKKIGSSTMTAAQRRKRKKKAAATTNDLTKSGSVAVGTQHQLGGFTLTPAGLAAAALEAEKHSQDNRLSSKINYDVLKKLTMKKDTTEQVSTSSPLTTNTNETERTT</sequence>
<evidence type="ECO:0000256" key="11">
    <source>
        <dbReference type="SAM" id="MobiDB-lite"/>
    </source>
</evidence>
<dbReference type="GO" id="GO:0008270">
    <property type="term" value="F:zinc ion binding"/>
    <property type="evidence" value="ECO:0007669"/>
    <property type="project" value="UniProtKB-KW"/>
</dbReference>
<dbReference type="GO" id="GO:0070897">
    <property type="term" value="P:transcription preinitiation complex assembly"/>
    <property type="evidence" value="ECO:0007669"/>
    <property type="project" value="InterPro"/>
</dbReference>
<dbReference type="OrthoDB" id="511529at2759"/>